<dbReference type="InterPro" id="IPR048863">
    <property type="entry name" value="BRR2_plug"/>
</dbReference>
<dbReference type="PANTHER" id="PTHR47961">
    <property type="entry name" value="DNA POLYMERASE THETA, PUTATIVE (AFU_ORTHOLOGUE AFUA_1G05260)-RELATED"/>
    <property type="match status" value="1"/>
</dbReference>
<feature type="compositionally biased region" description="Acidic residues" evidence="10">
    <location>
        <begin position="2216"/>
        <end position="2227"/>
    </location>
</feature>
<dbReference type="InterPro" id="IPR004179">
    <property type="entry name" value="Sec63-dom"/>
</dbReference>
<dbReference type="CDD" id="cd18021">
    <property type="entry name" value="DEXHc_Brr2_2"/>
    <property type="match status" value="1"/>
</dbReference>
<dbReference type="SUPFAM" id="SSF46785">
    <property type="entry name" value="Winged helix' DNA-binding domain"/>
    <property type="match status" value="2"/>
</dbReference>
<keyword evidence="7" id="KW-0067">ATP-binding</keyword>
<evidence type="ECO:0000256" key="3">
    <source>
        <dbReference type="ARBA" id="ARBA00022737"/>
    </source>
</evidence>
<dbReference type="EC" id="3.6.4.13" evidence="2"/>
<dbReference type="Gene3D" id="2.60.40.150">
    <property type="entry name" value="C2 domain"/>
    <property type="match status" value="2"/>
</dbReference>
<dbReference type="OrthoDB" id="5575at2759"/>
<dbReference type="Proteomes" id="UP000011083">
    <property type="component" value="Unassembled WGS sequence"/>
</dbReference>
<feature type="compositionally biased region" description="Basic and acidic residues" evidence="10">
    <location>
        <begin position="237"/>
        <end position="251"/>
    </location>
</feature>
<dbReference type="Gene3D" id="3.40.50.300">
    <property type="entry name" value="P-loop containing nucleotide triphosphate hydrolases"/>
    <property type="match status" value="4"/>
</dbReference>
<name>L8GWB5_ACACF</name>
<dbReference type="InterPro" id="IPR036390">
    <property type="entry name" value="WH_DNA-bd_sf"/>
</dbReference>
<dbReference type="PROSITE" id="PS51194">
    <property type="entry name" value="HELICASE_CTER"/>
    <property type="match status" value="2"/>
</dbReference>
<dbReference type="RefSeq" id="XP_004339308.1">
    <property type="nucleotide sequence ID" value="XM_004339260.1"/>
</dbReference>
<organism evidence="13 14">
    <name type="scientific">Acanthamoeba castellanii (strain ATCC 30010 / Neff)</name>
    <dbReference type="NCBI Taxonomy" id="1257118"/>
    <lineage>
        <taxon>Eukaryota</taxon>
        <taxon>Amoebozoa</taxon>
        <taxon>Discosea</taxon>
        <taxon>Longamoebia</taxon>
        <taxon>Centramoebida</taxon>
        <taxon>Acanthamoebidae</taxon>
        <taxon>Acanthamoeba</taxon>
    </lineage>
</organism>
<dbReference type="FunFam" id="3.40.50.300:FF:000062">
    <property type="entry name" value="U5 small nuclear ribonucleoprotein helicase"/>
    <property type="match status" value="1"/>
</dbReference>
<feature type="region of interest" description="Disordered" evidence="10">
    <location>
        <begin position="28"/>
        <end position="93"/>
    </location>
</feature>
<dbReference type="InterPro" id="IPR057842">
    <property type="entry name" value="WH_MER3"/>
</dbReference>
<dbReference type="PANTHER" id="PTHR47961:SF4">
    <property type="entry name" value="ACTIVATING SIGNAL COINTEGRATOR 1 COMPLEX SUBUNIT 3"/>
    <property type="match status" value="1"/>
</dbReference>
<evidence type="ECO:0000313" key="13">
    <source>
        <dbReference type="EMBL" id="ELR17295.1"/>
    </source>
</evidence>
<dbReference type="SMART" id="SM00973">
    <property type="entry name" value="Sec63"/>
    <property type="match status" value="2"/>
</dbReference>
<dbReference type="InterPro" id="IPR014001">
    <property type="entry name" value="Helicase_ATP-bd"/>
</dbReference>
<dbReference type="InterPro" id="IPR001650">
    <property type="entry name" value="Helicase_C-like"/>
</dbReference>
<evidence type="ECO:0000256" key="6">
    <source>
        <dbReference type="ARBA" id="ARBA00022806"/>
    </source>
</evidence>
<feature type="domain" description="Helicase ATP-binding" evidence="11">
    <location>
        <begin position="1365"/>
        <end position="1548"/>
    </location>
</feature>
<dbReference type="CDD" id="cd18019">
    <property type="entry name" value="DEXHc_Brr2_1"/>
    <property type="match status" value="1"/>
</dbReference>
<dbReference type="InterPro" id="IPR011545">
    <property type="entry name" value="DEAD/DEAH_box_helicase_dom"/>
</dbReference>
<feature type="domain" description="Helicase C-terminal" evidence="12">
    <location>
        <begin position="711"/>
        <end position="949"/>
    </location>
</feature>
<dbReference type="FunFam" id="3.40.50.300:FF:000102">
    <property type="entry name" value="RNA helicase, activating signal cointegrator 1"/>
    <property type="match status" value="1"/>
</dbReference>
<dbReference type="InterPro" id="IPR050474">
    <property type="entry name" value="Hel308_SKI2-like"/>
</dbReference>
<dbReference type="Pfam" id="PF21188">
    <property type="entry name" value="BRR2_plug"/>
    <property type="match status" value="1"/>
</dbReference>
<dbReference type="CDD" id="cd18795">
    <property type="entry name" value="SF2_C_Ski2"/>
    <property type="match status" value="1"/>
</dbReference>
<keyword evidence="5" id="KW-0378">Hydrolase</keyword>
<dbReference type="Pfam" id="PF00270">
    <property type="entry name" value="DEAD"/>
    <property type="match status" value="2"/>
</dbReference>
<dbReference type="FunFam" id="1.10.150.20:FF:000004">
    <property type="entry name" value="U5 small nuclear ribonucleoprotein helicase"/>
    <property type="match status" value="1"/>
</dbReference>
<dbReference type="InterPro" id="IPR041094">
    <property type="entry name" value="Brr2_helicase_PWI"/>
</dbReference>
<evidence type="ECO:0000256" key="10">
    <source>
        <dbReference type="SAM" id="MobiDB-lite"/>
    </source>
</evidence>
<protein>
    <recommendedName>
        <fullName evidence="2">RNA helicase</fullName>
        <ecNumber evidence="2">3.6.4.13</ecNumber>
    </recommendedName>
</protein>
<dbReference type="InterPro" id="IPR035892">
    <property type="entry name" value="C2_domain_sf"/>
</dbReference>
<dbReference type="FunFam" id="2.60.40.150:FF:000004">
    <property type="entry name" value="RNA helicase, activating signal cointegrator 1"/>
    <property type="match status" value="1"/>
</dbReference>
<reference evidence="13 14" key="1">
    <citation type="journal article" date="2013" name="Genome Biol.">
        <title>Genome of Acanthamoeba castellanii highlights extensive lateral gene transfer and early evolution of tyrosine kinase signaling.</title>
        <authorList>
            <person name="Clarke M."/>
            <person name="Lohan A.J."/>
            <person name="Liu B."/>
            <person name="Lagkouvardos I."/>
            <person name="Roy S."/>
            <person name="Zafar N."/>
            <person name="Bertelli C."/>
            <person name="Schilde C."/>
            <person name="Kianianmomeni A."/>
            <person name="Burglin T.R."/>
            <person name="Frech C."/>
            <person name="Turcotte B."/>
            <person name="Kopec K.O."/>
            <person name="Synnott J.M."/>
            <person name="Choo C."/>
            <person name="Paponov I."/>
            <person name="Finkler A."/>
            <person name="Soon Heng Tan C."/>
            <person name="Hutchins A.P."/>
            <person name="Weinmeier T."/>
            <person name="Rattei T."/>
            <person name="Chu J.S."/>
            <person name="Gimenez G."/>
            <person name="Irimia M."/>
            <person name="Rigden D.J."/>
            <person name="Fitzpatrick D.A."/>
            <person name="Lorenzo-Morales J."/>
            <person name="Bateman A."/>
            <person name="Chiu C.H."/>
            <person name="Tang P."/>
            <person name="Hegemann P."/>
            <person name="Fromm H."/>
            <person name="Raoult D."/>
            <person name="Greub G."/>
            <person name="Miranda-Saavedra D."/>
            <person name="Chen N."/>
            <person name="Nash P."/>
            <person name="Ginger M.L."/>
            <person name="Horn M."/>
            <person name="Schaap P."/>
            <person name="Caler L."/>
            <person name="Loftus B."/>
        </authorList>
    </citation>
    <scope>NUCLEOTIDE SEQUENCE [LARGE SCALE GENOMIC DNA]</scope>
    <source>
        <strain evidence="13 14">Neff</strain>
    </source>
</reference>
<sequence length="2227" mass="251066">MGDGGGKEEYSKFGQYEYRSNANLVLTAENRQRVSEPTGEPETLSGRIRPNTFGDRARPDKVPGELRKRLEKIHSKRKRSDKDSTARRPKQGKEDVLSVLDIYEGYRPKTRETQAAYERLLTITQQLLGDQPADVLRDAANEVLAVLKDETVQGMDKKKRVEEVLNVMSNEKFTTLVDIGKHINDFTEEGEAALEKDELDEKHGVPVVFDESDSDSDEFEDILRDDEESEDEDEGGEEAHMVETLEAKEGEGSDEEGAVGAEGAEGGASELDLDPRKIDAFWLQRELGKYFRDAHSSQEMAEQVMQILGDKEADPRECENRLVLLLEYDKFDLIKLLLRNRWKIVYAIRLALAAADDAERAQIEEEMRGSRALSGILDALTARTSASTAEKSRDVERSIRKEARALLAGERRKKGGGAGEEAAYEGEGRAPKQVLDLDSLSFAQGGHLMANRQCKLPPGSFRSQKKGFEEVSVPALKPPQVNASDLIPISALDDWAQECFKKDPDMKTLNPVQSRVFEAAFKSHENMLVCAPTGAGKTVVALLTMLHEIGLNRRDGELDLDNFKIVYIAPMKSLVAEVVIDFTQRLEVYGIKVRELSGDVNLTKAQINETQVIVTTPEKWDIITRKSGDRTYTQLVRLIIIDEIHLLHDERGPVLESIVARTIRQVEQTQEMIRLVGLSATLPNYKDVAVFLRVDLDRGLFTFDNSYRPVPLEQTYIGITERKALKRFQLMNEITYEKVMKQAGEHQVLVFVHSRKETGKTARAIRDMALANDTIGRFLEERQASREILQSEAEESTKNKELQDLLPYGFAIHHAGMTRSDRTLVEDLFVDGHIQVLVSTATLAWGVNLPARTVIIKGTQIYNPEKGRWVELSPLDVMQMIGRAGRPRYDKLGQGIVITSHGELQYYLSLLNHQLPIESQFIGQLADNLNAEIVLGTVQNAREAVNWLGYTYLYICMLRSPNLYGISWEEADEDKFLEQRRADLVHTAATVLDRANLIKYDRKTGAFQVTDLGRVASHFYVSHATISTYNEHLKPTMSDIELFRLFSLSEEFKFIAVREEEKGELEKLLARVPVPVKETMEEPSAKVNVLLQAYVSRLKLEGFALVSDMVYVTQSAGRLMRAIFEIVLRRGWAALALKALNLCKMIDKRMWASQTPLRQFRSIPEAILKKLERKDFPFERLYDLNSQEIGELIRYPQQGKPIYRLVHKFPRLDLSATVQPITRSLLRVDLTLSPDFEWDPEFHGFAEGFWVVVEDVDSEQILHHEYFLLKQRFVDEEHYIDFTIPLYDPLPPQYYVRVVSDRWLGAETLLPISFRHLILPEKYPPHTELLDLQPLPVSALDNPAFEALYEPLFDHFNAIQTQAFNALYTRDDNVLLAAPTSSGKTICAEFALLKLLNDQAAGRKGPHVRAVYVAPVQALVTERLADWQRRFGDQGGLGRTVVELTGDTAQDLKLLEQGEIILSTPERWDVISRRWSQRKNVQNVDLFIIDELHLIGGDNGPTLEIITSRMRYIASQVDRKIRIVALAASLAGARDLGEWIGTTPQSLFNFHPSVRPVPLEIHMQGFDHPHYNARLLAMSKPVLYYIAHHGAPQKRTGKALTSGRDVMDVAAADDDASATTKKPYSREARPVIIFVPSRKQALATAHELRTFANSLEEPLNFVHCAAGDMDSYLEACQSKSLKEALQSGIGLFHGQLEPIERKVVETLFSSGAIQVVIATHDMCWSMGGMAAHLVVIMGTSYFEGREHRYADYPITDLLQMIGRAHRPAGAGHAVAAVLCHAAKKDFYKKFLFEPLPVESHLDHFLHDHMNAEIVTRTVENKQDAVDYLTWTLLYRRLTQNPNYYNLTGVSHRHLSDHLSELVENTLADLETSNCIAVENDMDLAPLNLGMIAAYYYIRYTTIELFASSLKAKTKLRGLVEILSYASEYDKVGLRHKEAALLERLAKHMPMKITDVKFTDAHTKTNLLLQAHFSRHRLATADLVSDQKLLVKEAPRLIQAMVDVISSSGWLKPAIAAMELTQMVTQAVWDSDPVLKQLPHFTDDVLKRCAARGIENVFDLIDLDDADRRALLQMTNKQLADVARVCNAYPNIELEYALDGLDKDNAVVAPGESVVVSVSLEREDDSGGVVVAPHFPEKRLEGWWLVVGDPKNNLLLSIKRLTVKQKAKVQLDFTAPDAPGRHSYVLYFISDSWTGCDQEYELDLTVDPNAASAAGAGDDDEEGDNMEE</sequence>
<feature type="compositionally biased region" description="Basic and acidic residues" evidence="10">
    <location>
        <begin position="80"/>
        <end position="93"/>
    </location>
</feature>
<evidence type="ECO:0000256" key="4">
    <source>
        <dbReference type="ARBA" id="ARBA00022741"/>
    </source>
</evidence>
<evidence type="ECO:0000259" key="12">
    <source>
        <dbReference type="PROSITE" id="PS51194"/>
    </source>
</evidence>
<feature type="region of interest" description="Disordered" evidence="10">
    <location>
        <begin position="2206"/>
        <end position="2227"/>
    </location>
</feature>
<dbReference type="Pfam" id="PF00271">
    <property type="entry name" value="Helicase_C"/>
    <property type="match status" value="1"/>
</dbReference>
<dbReference type="FunFam" id="1.10.3380.10:FF:000002">
    <property type="entry name" value="Activating signal cointegrator 1 complex subunit 3"/>
    <property type="match status" value="1"/>
</dbReference>
<dbReference type="FunFam" id="1.10.150.20:FF:000013">
    <property type="entry name" value="U5 small nuclear ribonucleoprotein kDa helicase"/>
    <property type="match status" value="1"/>
</dbReference>
<evidence type="ECO:0000313" key="14">
    <source>
        <dbReference type="Proteomes" id="UP000011083"/>
    </source>
</evidence>
<feature type="compositionally biased region" description="Basic residues" evidence="10">
    <location>
        <begin position="69"/>
        <end position="79"/>
    </location>
</feature>
<dbReference type="FunFam" id="1.10.10.10:FF:000024">
    <property type="entry name" value="U5 small nuclear ribonucleoprotein helicase"/>
    <property type="match status" value="1"/>
</dbReference>
<keyword evidence="4" id="KW-0547">Nucleotide-binding</keyword>
<dbReference type="FunFam" id="1.10.3380.10:FF:000001">
    <property type="entry name" value="U5 small nuclear ribonucleoprotein helicase"/>
    <property type="match status" value="1"/>
</dbReference>
<accession>L8GWB5</accession>
<dbReference type="GO" id="GO:0006397">
    <property type="term" value="P:mRNA processing"/>
    <property type="evidence" value="ECO:0007669"/>
    <property type="project" value="UniProtKB-ARBA"/>
</dbReference>
<dbReference type="GeneID" id="14918384"/>
<dbReference type="GO" id="GO:1990904">
    <property type="term" value="C:ribonucleoprotein complex"/>
    <property type="evidence" value="ECO:0007669"/>
    <property type="project" value="UniProtKB-KW"/>
</dbReference>
<dbReference type="InterPro" id="IPR027417">
    <property type="entry name" value="P-loop_NTPase"/>
</dbReference>
<feature type="domain" description="Helicase ATP-binding" evidence="11">
    <location>
        <begin position="518"/>
        <end position="700"/>
    </location>
</feature>
<keyword evidence="3" id="KW-0677">Repeat</keyword>
<feature type="compositionally biased region" description="Low complexity" evidence="10">
    <location>
        <begin position="258"/>
        <end position="270"/>
    </location>
</feature>
<evidence type="ECO:0000259" key="11">
    <source>
        <dbReference type="PROSITE" id="PS51192"/>
    </source>
</evidence>
<gene>
    <name evidence="13" type="ORF">ACA1_060220</name>
</gene>
<dbReference type="KEGG" id="acan:ACA1_060220"/>
<dbReference type="GO" id="GO:0016787">
    <property type="term" value="F:hydrolase activity"/>
    <property type="evidence" value="ECO:0007669"/>
    <property type="project" value="UniProtKB-KW"/>
</dbReference>
<dbReference type="Gene3D" id="1.10.150.20">
    <property type="entry name" value="5' to 3' exonuclease, C-terminal subdomain"/>
    <property type="match status" value="2"/>
</dbReference>
<dbReference type="STRING" id="1257118.L8GWB5"/>
<dbReference type="FunFam" id="1.10.10.10:FF:000012">
    <property type="entry name" value="U5 small nuclear ribonucleoprotein helicase"/>
    <property type="match status" value="1"/>
</dbReference>
<dbReference type="EMBL" id="KB007974">
    <property type="protein sequence ID" value="ELR17295.1"/>
    <property type="molecule type" value="Genomic_DNA"/>
</dbReference>
<dbReference type="InterPro" id="IPR036388">
    <property type="entry name" value="WH-like_DNA-bd_sf"/>
</dbReference>
<dbReference type="Pfam" id="PF02889">
    <property type="entry name" value="Sec63"/>
    <property type="match status" value="2"/>
</dbReference>
<dbReference type="GO" id="GO:0005524">
    <property type="term" value="F:ATP binding"/>
    <property type="evidence" value="ECO:0007669"/>
    <property type="project" value="UniProtKB-KW"/>
</dbReference>
<evidence type="ECO:0000256" key="8">
    <source>
        <dbReference type="ARBA" id="ARBA00023242"/>
    </source>
</evidence>
<evidence type="ECO:0000256" key="9">
    <source>
        <dbReference type="ARBA" id="ARBA00047984"/>
    </source>
</evidence>
<dbReference type="SMART" id="SM00382">
    <property type="entry name" value="AAA"/>
    <property type="match status" value="2"/>
</dbReference>
<feature type="domain" description="Helicase C-terminal" evidence="12">
    <location>
        <begin position="1619"/>
        <end position="1803"/>
    </location>
</feature>
<dbReference type="OMA" id="MNPKEFN"/>
<dbReference type="InterPro" id="IPR014756">
    <property type="entry name" value="Ig_E-set"/>
</dbReference>
<dbReference type="PROSITE" id="PS51192">
    <property type="entry name" value="HELICASE_ATP_BIND_1"/>
    <property type="match status" value="2"/>
</dbReference>
<dbReference type="VEuPathDB" id="AmoebaDB:ACA1_060220"/>
<dbReference type="GO" id="GO:0005634">
    <property type="term" value="C:nucleus"/>
    <property type="evidence" value="ECO:0007669"/>
    <property type="project" value="UniProtKB-SubCell"/>
</dbReference>
<dbReference type="Gene3D" id="1.10.10.10">
    <property type="entry name" value="Winged helix-like DNA-binding domain superfamily/Winged helix DNA-binding domain"/>
    <property type="match status" value="2"/>
</dbReference>
<dbReference type="Gene3D" id="1.10.3380.10">
    <property type="entry name" value="Sec63 N-terminal domain-like domain"/>
    <property type="match status" value="2"/>
</dbReference>
<proteinExistence type="predicted"/>
<keyword evidence="6 13" id="KW-0347">Helicase</keyword>
<comment type="catalytic activity">
    <reaction evidence="9">
        <text>ATP + H2O = ADP + phosphate + H(+)</text>
        <dbReference type="Rhea" id="RHEA:13065"/>
        <dbReference type="ChEBI" id="CHEBI:15377"/>
        <dbReference type="ChEBI" id="CHEBI:15378"/>
        <dbReference type="ChEBI" id="CHEBI:30616"/>
        <dbReference type="ChEBI" id="CHEBI:43474"/>
        <dbReference type="ChEBI" id="CHEBI:456216"/>
        <dbReference type="EC" id="3.6.4.13"/>
    </reaction>
</comment>
<evidence type="ECO:0000256" key="2">
    <source>
        <dbReference type="ARBA" id="ARBA00012552"/>
    </source>
</evidence>
<evidence type="ECO:0000256" key="1">
    <source>
        <dbReference type="ARBA" id="ARBA00004123"/>
    </source>
</evidence>
<dbReference type="SMART" id="SM00487">
    <property type="entry name" value="DEXDc"/>
    <property type="match status" value="2"/>
</dbReference>
<feature type="compositionally biased region" description="Basic and acidic residues" evidence="10">
    <location>
        <begin position="195"/>
        <end position="204"/>
    </location>
</feature>
<dbReference type="GO" id="GO:0003676">
    <property type="term" value="F:nucleic acid binding"/>
    <property type="evidence" value="ECO:0007669"/>
    <property type="project" value="InterPro"/>
</dbReference>
<evidence type="ECO:0000256" key="5">
    <source>
        <dbReference type="ARBA" id="ARBA00022801"/>
    </source>
</evidence>
<comment type="subcellular location">
    <subcellularLocation>
        <location evidence="1">Nucleus</location>
    </subcellularLocation>
</comment>
<dbReference type="Pfam" id="PF18149">
    <property type="entry name" value="Helicase_PWI"/>
    <property type="match status" value="1"/>
</dbReference>
<keyword evidence="14" id="KW-1185">Reference proteome</keyword>
<keyword evidence="13" id="KW-0687">Ribonucleoprotein</keyword>
<dbReference type="PIRSF" id="PIRSF039073">
    <property type="entry name" value="BRR2"/>
    <property type="match status" value="1"/>
</dbReference>
<dbReference type="FunFam" id="3.40.50.300:FF:000254">
    <property type="entry name" value="U5 small nuclear ribonucleoprotein helicase"/>
    <property type="match status" value="1"/>
</dbReference>
<feature type="region of interest" description="Disordered" evidence="10">
    <location>
        <begin position="195"/>
        <end position="270"/>
    </location>
</feature>
<dbReference type="GO" id="GO:0003724">
    <property type="term" value="F:RNA helicase activity"/>
    <property type="evidence" value="ECO:0007669"/>
    <property type="project" value="UniProtKB-EC"/>
</dbReference>
<dbReference type="Pfam" id="PF23445">
    <property type="entry name" value="WHD_SNRNP200"/>
    <property type="match status" value="2"/>
</dbReference>
<dbReference type="SUPFAM" id="SSF158702">
    <property type="entry name" value="Sec63 N-terminal domain-like"/>
    <property type="match status" value="2"/>
</dbReference>
<dbReference type="SUPFAM" id="SSF81296">
    <property type="entry name" value="E set domains"/>
    <property type="match status" value="1"/>
</dbReference>
<feature type="compositionally biased region" description="Acidic residues" evidence="10">
    <location>
        <begin position="210"/>
        <end position="236"/>
    </location>
</feature>
<keyword evidence="8" id="KW-0539">Nucleus</keyword>
<dbReference type="SUPFAM" id="SSF52540">
    <property type="entry name" value="P-loop containing nucleoside triphosphate hydrolases"/>
    <property type="match status" value="4"/>
</dbReference>
<evidence type="ECO:0000256" key="7">
    <source>
        <dbReference type="ARBA" id="ARBA00022840"/>
    </source>
</evidence>
<dbReference type="SMART" id="SM00490">
    <property type="entry name" value="HELICc"/>
    <property type="match status" value="2"/>
</dbReference>
<feature type="compositionally biased region" description="Basic and acidic residues" evidence="10">
    <location>
        <begin position="55"/>
        <end position="68"/>
    </location>
</feature>
<dbReference type="InterPro" id="IPR003593">
    <property type="entry name" value="AAA+_ATPase"/>
</dbReference>